<dbReference type="OrthoDB" id="8584394at2"/>
<reference evidence="2 3" key="1">
    <citation type="submission" date="2019-04" db="EMBL/GenBank/DDBJ databases">
        <title>Lewinella litorea sp. nov., isolated from a marine sand.</title>
        <authorList>
            <person name="Yoon J.-H."/>
        </authorList>
    </citation>
    <scope>NUCLEOTIDE SEQUENCE [LARGE SCALE GENOMIC DNA]</scope>
    <source>
        <strain evidence="2 3">HSMS-39</strain>
    </source>
</reference>
<keyword evidence="1" id="KW-0732">Signal</keyword>
<dbReference type="InterPro" id="IPR015943">
    <property type="entry name" value="WD40/YVTN_repeat-like_dom_sf"/>
</dbReference>
<evidence type="ECO:0000313" key="3">
    <source>
        <dbReference type="Proteomes" id="UP000308528"/>
    </source>
</evidence>
<evidence type="ECO:0000313" key="2">
    <source>
        <dbReference type="EMBL" id="THH40676.1"/>
    </source>
</evidence>
<protein>
    <submittedName>
        <fullName evidence="2">Superoxide dismutase</fullName>
    </submittedName>
</protein>
<dbReference type="PANTHER" id="PTHR47197:SF3">
    <property type="entry name" value="DIHYDRO-HEME D1 DEHYDROGENASE"/>
    <property type="match status" value="1"/>
</dbReference>
<gene>
    <name evidence="2" type="ORF">E4021_08075</name>
</gene>
<sequence>MTLLRPCLWLCFIATLFTACTPESESLEPAGQAVEFRKAFPEVIALPDGFQPEGIVAGTGNTFYVGSLADGSIYRGDFRTGTGEVIYTPESGISVGLAFDPRTQYLYVSGNGTGGAFVLDTRSRQVVATFDFGGGFVNDVIVTRDAVYFTDSFTPNLYVAELSPSDQPTGATATLPLSGDFQFQPNAFNANGIEATPNGDALIVVNSSFGELYLVDPATGVAETIDLDGGSVIAGDGILLVGKTLYVVQNAFNQIAEIQLSPNYRSGRITDVITDPDFRVPTTVTRKGSTLYAVNARFGTPPGPDVDYEVVSVSR</sequence>
<proteinExistence type="predicted"/>
<organism evidence="2 3">
    <name type="scientific">Neolewinella litorea</name>
    <dbReference type="NCBI Taxonomy" id="2562452"/>
    <lineage>
        <taxon>Bacteria</taxon>
        <taxon>Pseudomonadati</taxon>
        <taxon>Bacteroidota</taxon>
        <taxon>Saprospiria</taxon>
        <taxon>Saprospirales</taxon>
        <taxon>Lewinellaceae</taxon>
        <taxon>Neolewinella</taxon>
    </lineage>
</organism>
<dbReference type="PROSITE" id="PS51257">
    <property type="entry name" value="PROKAR_LIPOPROTEIN"/>
    <property type="match status" value="1"/>
</dbReference>
<dbReference type="PANTHER" id="PTHR47197">
    <property type="entry name" value="PROTEIN NIRF"/>
    <property type="match status" value="1"/>
</dbReference>
<evidence type="ECO:0000256" key="1">
    <source>
        <dbReference type="SAM" id="SignalP"/>
    </source>
</evidence>
<dbReference type="EMBL" id="SRSF01000002">
    <property type="protein sequence ID" value="THH40676.1"/>
    <property type="molecule type" value="Genomic_DNA"/>
</dbReference>
<name>A0A4S4NL99_9BACT</name>
<dbReference type="RefSeq" id="WP_136458168.1">
    <property type="nucleotide sequence ID" value="NZ_SRSF01000002.1"/>
</dbReference>
<comment type="caution">
    <text evidence="2">The sequence shown here is derived from an EMBL/GenBank/DDBJ whole genome shotgun (WGS) entry which is preliminary data.</text>
</comment>
<dbReference type="SUPFAM" id="SSF63825">
    <property type="entry name" value="YWTD domain"/>
    <property type="match status" value="1"/>
</dbReference>
<dbReference type="Proteomes" id="UP000308528">
    <property type="component" value="Unassembled WGS sequence"/>
</dbReference>
<dbReference type="Gene3D" id="2.130.10.10">
    <property type="entry name" value="YVTN repeat-like/Quinoprotein amine dehydrogenase"/>
    <property type="match status" value="2"/>
</dbReference>
<accession>A0A4S4NL99</accession>
<keyword evidence="3" id="KW-1185">Reference proteome</keyword>
<dbReference type="AlphaFoldDB" id="A0A4S4NL99"/>
<feature type="chain" id="PRO_5020382145" evidence="1">
    <location>
        <begin position="20"/>
        <end position="315"/>
    </location>
</feature>
<feature type="signal peptide" evidence="1">
    <location>
        <begin position="1"/>
        <end position="19"/>
    </location>
</feature>
<dbReference type="InterPro" id="IPR051200">
    <property type="entry name" value="Host-pathogen_enzymatic-act"/>
</dbReference>